<dbReference type="AlphaFoldDB" id="A0AAU9TAK4"/>
<keyword evidence="4" id="KW-1185">Reference proteome</keyword>
<dbReference type="PANTHER" id="PTHR13162:SF8">
    <property type="entry name" value="CCR4-NOT TRANSCRIPTION COMPLEX SUBUNIT 1"/>
    <property type="match status" value="1"/>
</dbReference>
<dbReference type="GO" id="GO:0000932">
    <property type="term" value="C:P-body"/>
    <property type="evidence" value="ECO:0007669"/>
    <property type="project" value="TreeGrafter"/>
</dbReference>
<dbReference type="GO" id="GO:0030015">
    <property type="term" value="C:CCR4-NOT core complex"/>
    <property type="evidence" value="ECO:0007669"/>
    <property type="project" value="InterPro"/>
</dbReference>
<feature type="domain" description="CCR4-NOT transcription complex subunit 1 CAF1-binding" evidence="2">
    <location>
        <begin position="1"/>
        <end position="150"/>
    </location>
</feature>
<sequence>MVMKRASIEPNFHDLYLKFLDKVNMKRLNREIVKATYENCKVLLRSELIKSSSEERSLLKNLGSWLGKITIGRNRVLRACDIDPKSLIIEAYEKGLMIAVIPFTSKILEPCQSSRAYKPPNPWTVAILRLLAEIYAMPNLKMNLKFDIEVASPSHPAGHSHILSQYAAPLHLSSGTLMEDQKLATLGLSDLLPVPSARGLLQRKLAFSVGQLPTPAANVEQQIIINPKLSALGLYIHFQSVGPIAICRAIKEVVSNIAQHSVSIATQTTKELVLKEPLRTSMSSQLRNSLPGLNIANELFEQAVQLVTSDNLDLGCTLIEQAAAKKVRFAILLNAYAVSILLNAGSLV</sequence>
<dbReference type="Pfam" id="PF12842">
    <property type="entry name" value="DUF3819"/>
    <property type="match status" value="1"/>
</dbReference>
<protein>
    <recommendedName>
        <fullName evidence="5">CCR4-NOT transcription complex subunit 1</fullName>
    </recommendedName>
</protein>
<reference evidence="3 4" key="1">
    <citation type="submission" date="2022-03" db="EMBL/GenBank/DDBJ databases">
        <authorList>
            <person name="Nunn A."/>
            <person name="Chopra R."/>
            <person name="Nunn A."/>
            <person name="Contreras Garrido A."/>
        </authorList>
    </citation>
    <scope>NUCLEOTIDE SEQUENCE [LARGE SCALE GENOMIC DNA]</scope>
</reference>
<dbReference type="GO" id="GO:0000288">
    <property type="term" value="P:nuclear-transcribed mRNA catabolic process, deadenylation-dependent decay"/>
    <property type="evidence" value="ECO:0007669"/>
    <property type="project" value="TreeGrafter"/>
</dbReference>
<gene>
    <name evidence="3" type="ORF">TAV2_LOCUS26193</name>
</gene>
<name>A0AAU9TAK4_THLAR</name>
<dbReference type="GO" id="GO:0060090">
    <property type="term" value="F:molecular adaptor activity"/>
    <property type="evidence" value="ECO:0007669"/>
    <property type="project" value="TreeGrafter"/>
</dbReference>
<proteinExistence type="predicted"/>
<feature type="domain" description="CCR4-NOT transcription complex subunit 1" evidence="1">
    <location>
        <begin position="275"/>
        <end position="327"/>
    </location>
</feature>
<dbReference type="Pfam" id="PF16415">
    <property type="entry name" value="CNOT1_CAF1_bind"/>
    <property type="match status" value="1"/>
</dbReference>
<evidence type="ECO:0008006" key="5">
    <source>
        <dbReference type="Google" id="ProtNLM"/>
    </source>
</evidence>
<dbReference type="EMBL" id="CAJVSB020000904">
    <property type="protein sequence ID" value="CAH2080489.1"/>
    <property type="molecule type" value="Genomic_DNA"/>
</dbReference>
<dbReference type="InterPro" id="IPR040398">
    <property type="entry name" value="Not1"/>
</dbReference>
<evidence type="ECO:0000259" key="1">
    <source>
        <dbReference type="Pfam" id="PF12842"/>
    </source>
</evidence>
<dbReference type="Gene3D" id="1.25.40.180">
    <property type="match status" value="1"/>
</dbReference>
<dbReference type="PANTHER" id="PTHR13162">
    <property type="entry name" value="CCR4-NOT TRANSCRIPTION COMPLEX"/>
    <property type="match status" value="1"/>
</dbReference>
<evidence type="ECO:0000313" key="4">
    <source>
        <dbReference type="Proteomes" id="UP000836841"/>
    </source>
</evidence>
<dbReference type="GO" id="GO:0017148">
    <property type="term" value="P:negative regulation of translation"/>
    <property type="evidence" value="ECO:0007669"/>
    <property type="project" value="InterPro"/>
</dbReference>
<evidence type="ECO:0000259" key="2">
    <source>
        <dbReference type="Pfam" id="PF16415"/>
    </source>
</evidence>
<accession>A0AAU9TAK4</accession>
<dbReference type="InterPro" id="IPR024557">
    <property type="entry name" value="CNOT1_dom_4"/>
</dbReference>
<organism evidence="3 4">
    <name type="scientific">Thlaspi arvense</name>
    <name type="common">Field penny-cress</name>
    <dbReference type="NCBI Taxonomy" id="13288"/>
    <lineage>
        <taxon>Eukaryota</taxon>
        <taxon>Viridiplantae</taxon>
        <taxon>Streptophyta</taxon>
        <taxon>Embryophyta</taxon>
        <taxon>Tracheophyta</taxon>
        <taxon>Spermatophyta</taxon>
        <taxon>Magnoliopsida</taxon>
        <taxon>eudicotyledons</taxon>
        <taxon>Gunneridae</taxon>
        <taxon>Pentapetalae</taxon>
        <taxon>rosids</taxon>
        <taxon>malvids</taxon>
        <taxon>Brassicales</taxon>
        <taxon>Brassicaceae</taxon>
        <taxon>Thlaspideae</taxon>
        <taxon>Thlaspi</taxon>
    </lineage>
</organism>
<dbReference type="Proteomes" id="UP000836841">
    <property type="component" value="Unassembled WGS sequence"/>
</dbReference>
<evidence type="ECO:0000313" key="3">
    <source>
        <dbReference type="EMBL" id="CAH2080489.1"/>
    </source>
</evidence>
<dbReference type="InterPro" id="IPR032191">
    <property type="entry name" value="CNOT1_CAF1_bind"/>
</dbReference>
<comment type="caution">
    <text evidence="3">The sequence shown here is derived from an EMBL/GenBank/DDBJ whole genome shotgun (WGS) entry which is preliminary data.</text>
</comment>